<protein>
    <recommendedName>
        <fullName evidence="1">Tip attachment protein J HDII-ins2 domain-containing protein</fullName>
    </recommendedName>
</protein>
<comment type="caution">
    <text evidence="2">The sequence shown here is derived from an EMBL/GenBank/DDBJ whole genome shotgun (WGS) entry which is preliminary data.</text>
</comment>
<keyword evidence="3" id="KW-1185">Reference proteome</keyword>
<name>A0AAW9SRA4_9RHOB</name>
<evidence type="ECO:0000259" key="1">
    <source>
        <dbReference type="Pfam" id="PF24801"/>
    </source>
</evidence>
<evidence type="ECO:0000313" key="2">
    <source>
        <dbReference type="EMBL" id="MEN9062836.1"/>
    </source>
</evidence>
<gene>
    <name evidence="2" type="ORF">ABFB10_19500</name>
</gene>
<dbReference type="RefSeq" id="WP_347167763.1">
    <property type="nucleotide sequence ID" value="NZ_JBDNCH010000002.1"/>
</dbReference>
<proteinExistence type="predicted"/>
<dbReference type="InterPro" id="IPR055385">
    <property type="entry name" value="GpJ_HDII-ins2"/>
</dbReference>
<accession>A0AAW9SRA4</accession>
<feature type="domain" description="Tip attachment protein J HDII-ins2" evidence="1">
    <location>
        <begin position="412"/>
        <end position="529"/>
    </location>
</feature>
<organism evidence="2 3">
    <name type="scientific">Ponticoccus litoralis</name>
    <dbReference type="NCBI Taxonomy" id="422297"/>
    <lineage>
        <taxon>Bacteria</taxon>
        <taxon>Pseudomonadati</taxon>
        <taxon>Pseudomonadota</taxon>
        <taxon>Alphaproteobacteria</taxon>
        <taxon>Rhodobacterales</taxon>
        <taxon>Roseobacteraceae</taxon>
        <taxon>Ponticoccus</taxon>
    </lineage>
</organism>
<evidence type="ECO:0000313" key="3">
    <source>
        <dbReference type="Proteomes" id="UP001428774"/>
    </source>
</evidence>
<sequence length="1076" mass="117998">MLDDQTMIEVAGNRHPLRRDPFSAYVPAGTTVAEAVGRMDLDMRRYGPPVVLLIRGVNMSIVPLDMWAGTRPTIGTRVEAFWPPQEGGALIGMIASAALPSAATWAAGALGSAGIIGAAGTLSYALTVAAITVVGSLAINSLIPPAQQGGTRDPENYAITGTGNAINRYGVYPYVLGRHRMFPPLTATGFSETVGRDIYYRVRATFGWCGPTGLVLEDLRIGSTPIWEYDGVELEFLNVDEARTLANMPQLADLVKPRTEEEHVPRKLLSGVGDLYEFQPAQAARSAVIAVEPTALRHGTVYSFVVEVAEAGVPGWTTVATYTDITTGQEFQADGFSDGVARRWRVRITNKRRLYEETTTLPFMRPESEGMTVTRASATYQVPAAGWRQGSEVMRLYSDDVAEDAYSDVPQENDPVIKYTRQETVSAAVDLTFPQGLYNSTFDGDLSSHRARFRFEYQRTEGGLVEEDWVDLGETEWSGKYVSLYRVTREIAFPAPDEYAIRITRTNGIDQDVGDVNSATLTAIRSIRDGKLPSHAGIAEVAFRIRANEQLNGRIDSLNAIVQQLAPELDSNLQWTEPRPVRHPAWLYAQALRGPHLRRPVTDDRIDLAALHAWATEEPHWTCDYVVDTATQLADVLDIICAAGRGRRTLADLRYSVVRDGAAGPVRQVFTPRNSWDYRSKLTFPREIHGFRCMVRSERLDWQEDEVLVLKDGYTRQTATELETLQLPGTVVTAEDEDEGNTYRLGRYHLATALHRPETHSFKADWESIHIQQGDRIRLVHDVPLIGVGEARVKALTIENGLVTSITLDDVFDLEQASFRLVVRNVTAGIHAFAAASPVDPHMRVWTPSVGVVEGDIDVDDLVAIEETEQRSADMLVMAVRPEQDETALIEVVDAAPHVLDAASVIPPYDPVITNPRPPASDLPPAPVITAARSSQLTQIVLPDLSVRPRIAVQLAPIASRADLDGVTVQLRWREAGEDETPRTYGESVPAGEYNLLTGALEEGASYLVEARTVGRAGKTRGWFAAPTQVTATTAAPAPPTIVASVVPDSIQDASGIARRAAIRLSWWRRPTAPSG</sequence>
<dbReference type="EMBL" id="JBDNCH010000002">
    <property type="protein sequence ID" value="MEN9062836.1"/>
    <property type="molecule type" value="Genomic_DNA"/>
</dbReference>
<dbReference type="Pfam" id="PF24801">
    <property type="entry name" value="FNIII-A_GpJ"/>
    <property type="match status" value="1"/>
</dbReference>
<dbReference type="AlphaFoldDB" id="A0AAW9SRA4"/>
<reference evidence="2 3" key="1">
    <citation type="submission" date="2024-05" db="EMBL/GenBank/DDBJ databases">
        <title>Genome sequence of Ponticoccus litoralis KCCM 90028.</title>
        <authorList>
            <person name="Kim J.M."/>
            <person name="Lee J.K."/>
            <person name="Choi B.J."/>
            <person name="Bayburt H."/>
            <person name="Baek J.H."/>
            <person name="Jeon C.O."/>
        </authorList>
    </citation>
    <scope>NUCLEOTIDE SEQUENCE [LARGE SCALE GENOMIC DNA]</scope>
    <source>
        <strain evidence="2 3">KCCM 90028</strain>
    </source>
</reference>
<dbReference type="Proteomes" id="UP001428774">
    <property type="component" value="Unassembled WGS sequence"/>
</dbReference>